<evidence type="ECO:0000256" key="1">
    <source>
        <dbReference type="SAM" id="MobiDB-lite"/>
    </source>
</evidence>
<organism evidence="2 3">
    <name type="scientific">Nonlabens tegetincola</name>
    <dbReference type="NCBI Taxonomy" id="323273"/>
    <lineage>
        <taxon>Bacteria</taxon>
        <taxon>Pseudomonadati</taxon>
        <taxon>Bacteroidota</taxon>
        <taxon>Flavobacteriia</taxon>
        <taxon>Flavobacteriales</taxon>
        <taxon>Flavobacteriaceae</taxon>
        <taxon>Nonlabens</taxon>
    </lineage>
</organism>
<dbReference type="RefSeq" id="WP_042279633.1">
    <property type="nucleotide sequence ID" value="NZ_BBML01000007.1"/>
</dbReference>
<gene>
    <name evidence="2" type="ORF">JCM19294_336</name>
</gene>
<name>A0A090Q6G9_9FLAO</name>
<dbReference type="Proteomes" id="UP000029221">
    <property type="component" value="Unassembled WGS sequence"/>
</dbReference>
<feature type="region of interest" description="Disordered" evidence="1">
    <location>
        <begin position="186"/>
        <end position="209"/>
    </location>
</feature>
<evidence type="ECO:0000313" key="3">
    <source>
        <dbReference type="Proteomes" id="UP000029221"/>
    </source>
</evidence>
<dbReference type="STRING" id="319236.BST91_09670"/>
<accession>A0A090Q6G9</accession>
<reference evidence="2" key="1">
    <citation type="journal article" date="2014" name="Genome Announc.">
        <title>Draft Genome Sequences of Marine Flavobacterium Nonlabens Strains NR17, NR24, NR27, NR32, NR33, and Ara13.</title>
        <authorList>
            <person name="Nakanishi M."/>
            <person name="Meirelles P."/>
            <person name="Suzuki R."/>
            <person name="Takatani N."/>
            <person name="Mino S."/>
            <person name="Suda W."/>
            <person name="Oshima K."/>
            <person name="Hattori M."/>
            <person name="Ohkuma M."/>
            <person name="Hosokawa M."/>
            <person name="Miyashita K."/>
            <person name="Thompson F.L."/>
            <person name="Niwa A."/>
            <person name="Sawabe T."/>
            <person name="Sawabe T."/>
        </authorList>
    </citation>
    <scope>NUCLEOTIDE SEQUENCE [LARGE SCALE GENOMIC DNA]</scope>
    <source>
        <strain evidence="2">JCM 19294</strain>
    </source>
</reference>
<dbReference type="EMBL" id="BBML01000007">
    <property type="protein sequence ID" value="GAK97797.1"/>
    <property type="molecule type" value="Genomic_DNA"/>
</dbReference>
<dbReference type="eggNOG" id="ENOG502ZJI3">
    <property type="taxonomic scope" value="Bacteria"/>
</dbReference>
<protein>
    <submittedName>
        <fullName evidence="2">Uncharacterized protein</fullName>
    </submittedName>
</protein>
<proteinExistence type="predicted"/>
<sequence length="209" mass="24949">MSSIKILWNKEGKWLFEPYRYENNRSIPTDANKFLKNVFLTLDHIWEKKALLLEFPDGRTINILDEFMSRNDKNLIIRDGEKNQYEGTRDIITFYDEVGSVFRKDLRKPWIKSNMGRNTAASILAHEFIHAYHEQFEYEAYRARKNQRFPAWKVRYPHFPNQEEVLVTTDLGNQAIRKLGDDERQHYKRNYYPTKSPITQEPASEGEVV</sequence>
<dbReference type="AlphaFoldDB" id="A0A090Q6G9"/>
<comment type="caution">
    <text evidence="2">The sequence shown here is derived from an EMBL/GenBank/DDBJ whole genome shotgun (WGS) entry which is preliminary data.</text>
</comment>
<evidence type="ECO:0000313" key="2">
    <source>
        <dbReference type="EMBL" id="GAK97797.1"/>
    </source>
</evidence>
<keyword evidence="3" id="KW-1185">Reference proteome</keyword>